<reference evidence="5" key="4">
    <citation type="journal article" date="2020" name="Data Brief">
        <title>Transcriptome dataset of Babesia bovis life stages within vertebrate and invertebrate hosts.</title>
        <authorList>
            <person name="Ueti M.W."/>
            <person name="Johnson W.C."/>
            <person name="Kappmeyer L.S."/>
            <person name="Herndon D.R."/>
            <person name="Mousel M.R."/>
            <person name="Reif K.E."/>
            <person name="Taus N.S."/>
            <person name="Ifeonu O.O."/>
            <person name="Silva J.C."/>
            <person name="Suarez C.E."/>
            <person name="Brayton K.A."/>
        </authorList>
    </citation>
    <scope>NUCLEOTIDE SEQUENCE [LARGE SCALE GENOMIC DNA]</scope>
</reference>
<evidence type="ECO:0000256" key="2">
    <source>
        <dbReference type="RuleBase" id="RU003567"/>
    </source>
</evidence>
<keyword evidence="5" id="KW-1185">Reference proteome</keyword>
<evidence type="ECO:0000313" key="5">
    <source>
        <dbReference type="Proteomes" id="UP000002173"/>
    </source>
</evidence>
<evidence type="ECO:0000313" key="4">
    <source>
        <dbReference type="EMBL" id="EDO06746.1"/>
    </source>
</evidence>
<dbReference type="SUPFAM" id="SSF52096">
    <property type="entry name" value="ClpP/crotonase"/>
    <property type="match status" value="1"/>
</dbReference>
<dbReference type="STRING" id="5865.A7AQC7"/>
<dbReference type="KEGG" id="bbo:BBOV_IV003850"/>
<evidence type="ECO:0000256" key="1">
    <source>
        <dbReference type="ARBA" id="ARBA00007039"/>
    </source>
</evidence>
<dbReference type="InterPro" id="IPR023562">
    <property type="entry name" value="ClpP/TepA"/>
</dbReference>
<dbReference type="GO" id="GO:0004176">
    <property type="term" value="F:ATP-dependent peptidase activity"/>
    <property type="evidence" value="ECO:0007669"/>
    <property type="project" value="InterPro"/>
</dbReference>
<accession>A7AQC7</accession>
<reference evidence="5" key="5">
    <citation type="journal article" date="2021" name="Int. J. Parasitol.">
        <title>Comparative analysis of gene expression between Babesia bovis blood stages and kinetes allowed by improved genome annotation.</title>
        <authorList>
            <person name="Ueti M.W."/>
            <person name="Johnson W.C."/>
            <person name="Kappmeyer L.S."/>
            <person name="Herndon D.R."/>
            <person name="Mousel M.R."/>
            <person name="Reif K.E."/>
            <person name="Taus N.S."/>
            <person name="Ifeonu O.O."/>
            <person name="Silva J.C."/>
            <person name="Suarez C.E."/>
            <person name="Brayton K.A."/>
        </authorList>
    </citation>
    <scope>NUCLEOTIDE SEQUENCE [LARGE SCALE GENOMIC DNA]</scope>
</reference>
<reference evidence="3" key="3">
    <citation type="journal article" date="2014" name="BMC Genomics">
        <title>The Babesia bovis gene and promoter model: an update from full-length EST analysis.</title>
        <authorList>
            <person name="Yamagishi J."/>
            <person name="Wakaguri H."/>
            <person name="Yokoyama N."/>
            <person name="Yamashita R."/>
            <person name="Suzuki Y."/>
            <person name="Xuan X."/>
            <person name="Igarashi I."/>
        </authorList>
    </citation>
    <scope>NUCLEOTIDE SEQUENCE</scope>
    <source>
        <strain evidence="3">Texas</strain>
    </source>
</reference>
<dbReference type="MEROPS" id="S14.003"/>
<dbReference type="Gene3D" id="3.90.226.10">
    <property type="entry name" value="2-enoyl-CoA Hydratase, Chain A, domain 1"/>
    <property type="match status" value="1"/>
</dbReference>
<reference evidence="4" key="2">
    <citation type="submission" date="2007-08" db="EMBL/GenBank/DDBJ databases">
        <authorList>
            <person name="Nene V."/>
        </authorList>
    </citation>
    <scope>NUCLEOTIDE SEQUENCE</scope>
    <source>
        <strain evidence="4">T2Bo</strain>
    </source>
</reference>
<dbReference type="Proteomes" id="UP000002173">
    <property type="component" value="Unassembled WGS sequence"/>
</dbReference>
<dbReference type="AlphaFoldDB" id="A7AQC7"/>
<sequence>MATMHCITGILTIIVLLQGFIATFKIERRNRYYKPCSNYLTDKLFMTPLGVPLVEYKIPGTQRSEFHDIHTRLYRERILFVSQSLDESYTNMIIGTLLCLDSDSNEKPITLYINSQGGPSTAGITLYDTIKHLKSKIATINVGFCSATASLLLASGTPGMRSALPHSRVVMHQPAGTLEGSAEQIRSQAQYMLNMKRILQKLYSQVTNQPLDNIAKDLEREQFMSAEESLQYGLVDRIIRTDHAK</sequence>
<dbReference type="EMBL" id="AAXT01000002">
    <property type="protein sequence ID" value="EDO06746.1"/>
    <property type="molecule type" value="Genomic_DNA"/>
</dbReference>
<reference evidence="4 5" key="1">
    <citation type="journal article" date="2007" name="PLoS Pathog.">
        <title>Genome sequence of Babesia bovis and comparative analysis of apicomplexan hemoprotozoa.</title>
        <authorList>
            <person name="Brayton K.A."/>
            <person name="Lau A.O.T."/>
            <person name="Herndon D.R."/>
            <person name="Hannick L."/>
            <person name="Kappmeyer L.S."/>
            <person name="Berens S.J."/>
            <person name="Bidwell S.L."/>
            <person name="Brown W.C."/>
            <person name="Crabtree J."/>
            <person name="Fadrosh D."/>
            <person name="Feldblum T."/>
            <person name="Forberger H.A."/>
            <person name="Haas B.J."/>
            <person name="Howell J.M."/>
            <person name="Khouri H."/>
            <person name="Koo H."/>
            <person name="Mann D.J."/>
            <person name="Norimine J."/>
            <person name="Paulsen I.T."/>
            <person name="Radune D."/>
            <person name="Ren Q."/>
            <person name="Smith R.K. Jr."/>
            <person name="Suarez C.E."/>
            <person name="White O."/>
            <person name="Wortman J.R."/>
            <person name="Knowles D.P. Jr."/>
            <person name="McElwain T.F."/>
            <person name="Nene V.M."/>
        </authorList>
    </citation>
    <scope>NUCLEOTIDE SEQUENCE [LARGE SCALE GENOMIC DNA]</scope>
    <source>
        <strain evidence="4">T2Bo</strain>
    </source>
</reference>
<dbReference type="FunCoup" id="A7AQC7">
    <property type="interactions" value="189"/>
</dbReference>
<protein>
    <recommendedName>
        <fullName evidence="2">ATP-dependent Clp protease proteolytic subunit</fullName>
    </recommendedName>
</protein>
<dbReference type="GeneID" id="5478573"/>
<keyword evidence="4" id="KW-0645">Protease</keyword>
<organism evidence="4 5">
    <name type="scientific">Babesia bovis</name>
    <dbReference type="NCBI Taxonomy" id="5865"/>
    <lineage>
        <taxon>Eukaryota</taxon>
        <taxon>Sar</taxon>
        <taxon>Alveolata</taxon>
        <taxon>Apicomplexa</taxon>
        <taxon>Aconoidasida</taxon>
        <taxon>Piroplasmida</taxon>
        <taxon>Babesiidae</taxon>
        <taxon>Babesia</taxon>
    </lineage>
</organism>
<comment type="similarity">
    <text evidence="1 2">Belongs to the peptidase S14 family.</text>
</comment>
<dbReference type="PANTHER" id="PTHR10381:SF46">
    <property type="entry name" value="ATP-DEPENDENT CLP PROTEASE PROTEOLYTIC SUBUNIT-RELATED PROTEIN 2, CHLOROPLASTIC"/>
    <property type="match status" value="1"/>
</dbReference>
<dbReference type="eggNOG" id="KOG0840">
    <property type="taxonomic scope" value="Eukaryota"/>
</dbReference>
<dbReference type="PANTHER" id="PTHR10381">
    <property type="entry name" value="ATP-DEPENDENT CLP PROTEASE PROTEOLYTIC SUBUNIT"/>
    <property type="match status" value="1"/>
</dbReference>
<dbReference type="OMA" id="GDVTPCM"/>
<dbReference type="PRINTS" id="PR00127">
    <property type="entry name" value="CLPPROTEASEP"/>
</dbReference>
<proteinExistence type="evidence at transcript level"/>
<dbReference type="HAMAP" id="MF_00444">
    <property type="entry name" value="ClpP"/>
    <property type="match status" value="1"/>
</dbReference>
<dbReference type="GO" id="GO:0006515">
    <property type="term" value="P:protein quality control for misfolded or incompletely synthesized proteins"/>
    <property type="evidence" value="ECO:0007669"/>
    <property type="project" value="TreeGrafter"/>
</dbReference>
<dbReference type="GO" id="GO:0051117">
    <property type="term" value="F:ATPase binding"/>
    <property type="evidence" value="ECO:0007669"/>
    <property type="project" value="TreeGrafter"/>
</dbReference>
<dbReference type="GO" id="GO:0009368">
    <property type="term" value="C:endopeptidase Clp complex"/>
    <property type="evidence" value="ECO:0007669"/>
    <property type="project" value="TreeGrafter"/>
</dbReference>
<dbReference type="VEuPathDB" id="PiroplasmaDB:BBOV_IV003850"/>
<dbReference type="CDD" id="cd07017">
    <property type="entry name" value="S14_ClpP_2"/>
    <property type="match status" value="1"/>
</dbReference>
<keyword evidence="4" id="KW-0378">Hydrolase</keyword>
<evidence type="ECO:0000313" key="3">
    <source>
        <dbReference type="EMBL" id="BAN64244.1"/>
    </source>
</evidence>
<dbReference type="EMBL" id="AK440450">
    <property type="protein sequence ID" value="BAN64244.1"/>
    <property type="molecule type" value="mRNA"/>
</dbReference>
<dbReference type="Pfam" id="PF00574">
    <property type="entry name" value="CLP_protease"/>
    <property type="match status" value="1"/>
</dbReference>
<gene>
    <name evidence="3 4" type="ORF">BBOV_IV003850</name>
</gene>
<dbReference type="InterPro" id="IPR029045">
    <property type="entry name" value="ClpP/crotonase-like_dom_sf"/>
</dbReference>
<dbReference type="RefSeq" id="XP_001610314.1">
    <property type="nucleotide sequence ID" value="XM_001610264.1"/>
</dbReference>
<name>A7AQC7_BABBO</name>
<dbReference type="InterPro" id="IPR001907">
    <property type="entry name" value="ClpP"/>
</dbReference>
<dbReference type="GO" id="GO:0004252">
    <property type="term" value="F:serine-type endopeptidase activity"/>
    <property type="evidence" value="ECO:0007669"/>
    <property type="project" value="InterPro"/>
</dbReference>